<dbReference type="PANTHER" id="PTHR12778:SF9">
    <property type="entry name" value="ACETYL-COENZYME A TRANSPORTER 1"/>
    <property type="match status" value="1"/>
</dbReference>
<feature type="transmembrane region" description="Helical" evidence="6">
    <location>
        <begin position="383"/>
        <end position="400"/>
    </location>
</feature>
<evidence type="ECO:0000256" key="3">
    <source>
        <dbReference type="ARBA" id="ARBA00022989"/>
    </source>
</evidence>
<feature type="region of interest" description="Disordered" evidence="5">
    <location>
        <begin position="1"/>
        <end position="22"/>
    </location>
</feature>
<feature type="compositionally biased region" description="Polar residues" evidence="5">
    <location>
        <begin position="1"/>
        <end position="10"/>
    </location>
</feature>
<feature type="region of interest" description="Disordered" evidence="5">
    <location>
        <begin position="40"/>
        <end position="60"/>
    </location>
</feature>
<protein>
    <recommendedName>
        <fullName evidence="9">Major facilitator superfamily (MFS) profile domain-containing protein</fullName>
    </recommendedName>
</protein>
<evidence type="ECO:0000256" key="1">
    <source>
        <dbReference type="ARBA" id="ARBA00004141"/>
    </source>
</evidence>
<keyword evidence="8" id="KW-1185">Reference proteome</keyword>
<dbReference type="GO" id="GO:0008521">
    <property type="term" value="F:acetyl-CoA transmembrane transporter activity"/>
    <property type="evidence" value="ECO:0007669"/>
    <property type="project" value="InterPro"/>
</dbReference>
<feature type="transmembrane region" description="Helical" evidence="6">
    <location>
        <begin position="420"/>
        <end position="442"/>
    </location>
</feature>
<dbReference type="SUPFAM" id="SSF103473">
    <property type="entry name" value="MFS general substrate transporter"/>
    <property type="match status" value="1"/>
</dbReference>
<evidence type="ECO:0000256" key="5">
    <source>
        <dbReference type="SAM" id="MobiDB-lite"/>
    </source>
</evidence>
<dbReference type="GO" id="GO:0035348">
    <property type="term" value="P:acetyl-CoA transmembrane transport"/>
    <property type="evidence" value="ECO:0007669"/>
    <property type="project" value="InterPro"/>
</dbReference>
<keyword evidence="3 6" id="KW-1133">Transmembrane helix</keyword>
<feature type="transmembrane region" description="Helical" evidence="6">
    <location>
        <begin position="168"/>
        <end position="187"/>
    </location>
</feature>
<feature type="compositionally biased region" description="Basic and acidic residues" evidence="5">
    <location>
        <begin position="11"/>
        <end position="22"/>
    </location>
</feature>
<dbReference type="GO" id="GO:0016020">
    <property type="term" value="C:membrane"/>
    <property type="evidence" value="ECO:0007669"/>
    <property type="project" value="UniProtKB-SubCell"/>
</dbReference>
<evidence type="ECO:0000313" key="8">
    <source>
        <dbReference type="Proteomes" id="UP000291116"/>
    </source>
</evidence>
<dbReference type="Pfam" id="PF13000">
    <property type="entry name" value="Acatn"/>
    <property type="match status" value="2"/>
</dbReference>
<dbReference type="EMBL" id="CAACVS010000037">
    <property type="protein sequence ID" value="VEU34761.1"/>
    <property type="molecule type" value="Genomic_DNA"/>
</dbReference>
<sequence length="668" mass="72370">MKRRPSSMTQNKDHHGTHVDVRGAKSKIIGLISGSVVSRREKQSTAKIDNPLSSDDLAPPPPSDRLNYALLIVLYTLQGIPMGLSASIPFLLQEKIQKMTAASAAAAAGTDVAMGATAASAVAAEAARASYNANAIFALCSWPFSLKLLWAPIVDAVYFKRFGRRKSWLVPIQTLAGLIMVGGSDFVERQLGLGNVAAVTESGVDAAAAAAASMNVRGVTAFFFVLYFLMATQDIAVDGWALTMLSKKNRGRGPICNSIGQNIGYFLSFVGFLALNDVESANTLWRPLLRLPQNPNKGLVSLKGFLRFMGSFMLVTTAVVAIFKREIKEPPKVVDSNNIIAKIGRANSNVSDEDEDDDNELDASEIGLRETYHRLWAVSQLPAVRWLFIVLVSYRLPVALSDNVKFLKAVEYGLSKSTTAILSPTIILPLGILVPLVASKIWHMAPLTQFMRAYEWRVTIIPLLDILMLRILKSGQPHNTSFFWGAVIASTAGQAICNSLQFNAQMTFFASRVDPAIGGSYMTLLNTMANLGGTWPASFVMKLLGWMTPTVASTSAESPTKASSSWFGEDPYEFVQTILSVLGIAWIIVLGPVVRRLAVLPDDSWRTQLLDDDGDDDKITKGGKKAEKSSKLSSVARKRGGASKPRMSAGTKRINAMESGGVEDTKTK</sequence>
<comment type="subcellular location">
    <subcellularLocation>
        <location evidence="1">Membrane</location>
        <topology evidence="1">Multi-pass membrane protein</topology>
    </subcellularLocation>
</comment>
<accession>A0A448YY81</accession>
<feature type="transmembrane region" description="Helical" evidence="6">
    <location>
        <begin position="263"/>
        <end position="285"/>
    </location>
</feature>
<feature type="transmembrane region" description="Helical" evidence="6">
    <location>
        <begin position="68"/>
        <end position="92"/>
    </location>
</feature>
<dbReference type="Proteomes" id="UP000291116">
    <property type="component" value="Unassembled WGS sequence"/>
</dbReference>
<feature type="transmembrane region" description="Helical" evidence="6">
    <location>
        <begin position="104"/>
        <end position="124"/>
    </location>
</feature>
<dbReference type="InterPro" id="IPR004752">
    <property type="entry name" value="AmpG_permease/AT-1"/>
</dbReference>
<keyword evidence="2 6" id="KW-0812">Transmembrane</keyword>
<feature type="region of interest" description="Disordered" evidence="5">
    <location>
        <begin position="610"/>
        <end position="668"/>
    </location>
</feature>
<organism evidence="7 8">
    <name type="scientific">Pseudo-nitzschia multistriata</name>
    <dbReference type="NCBI Taxonomy" id="183589"/>
    <lineage>
        <taxon>Eukaryota</taxon>
        <taxon>Sar</taxon>
        <taxon>Stramenopiles</taxon>
        <taxon>Ochrophyta</taxon>
        <taxon>Bacillariophyta</taxon>
        <taxon>Bacillariophyceae</taxon>
        <taxon>Bacillariophycidae</taxon>
        <taxon>Bacillariales</taxon>
        <taxon>Bacillariaceae</taxon>
        <taxon>Pseudo-nitzschia</taxon>
    </lineage>
</organism>
<reference evidence="7 8" key="1">
    <citation type="submission" date="2019-01" db="EMBL/GenBank/DDBJ databases">
        <authorList>
            <person name="Ferrante I. M."/>
        </authorList>
    </citation>
    <scope>NUCLEOTIDE SEQUENCE [LARGE SCALE GENOMIC DNA]</scope>
    <source>
        <strain evidence="7 8">B856</strain>
    </source>
</reference>
<dbReference type="InterPro" id="IPR036259">
    <property type="entry name" value="MFS_trans_sf"/>
</dbReference>
<gene>
    <name evidence="7" type="ORF">PSNMU_V1.4_AUG-EV-PASAV3_0014910</name>
</gene>
<evidence type="ECO:0000256" key="6">
    <source>
        <dbReference type="SAM" id="Phobius"/>
    </source>
</evidence>
<keyword evidence="4 6" id="KW-0472">Membrane</keyword>
<feature type="transmembrane region" description="Helical" evidence="6">
    <location>
        <begin position="574"/>
        <end position="594"/>
    </location>
</feature>
<feature type="transmembrane region" description="Helical" evidence="6">
    <location>
        <begin position="454"/>
        <end position="472"/>
    </location>
</feature>
<dbReference type="PANTHER" id="PTHR12778">
    <property type="entry name" value="SOLUTE CARRIER FAMILY 33 ACETYL-COA TRANSPORTER -RELATED"/>
    <property type="match status" value="1"/>
</dbReference>
<evidence type="ECO:0000256" key="4">
    <source>
        <dbReference type="ARBA" id="ARBA00023136"/>
    </source>
</evidence>
<name>A0A448YY81_9STRA</name>
<dbReference type="AlphaFoldDB" id="A0A448YY81"/>
<evidence type="ECO:0000313" key="7">
    <source>
        <dbReference type="EMBL" id="VEU34761.1"/>
    </source>
</evidence>
<evidence type="ECO:0000256" key="2">
    <source>
        <dbReference type="ARBA" id="ARBA00022692"/>
    </source>
</evidence>
<feature type="compositionally biased region" description="Basic and acidic residues" evidence="5">
    <location>
        <begin position="617"/>
        <end position="630"/>
    </location>
</feature>
<feature type="transmembrane region" description="Helical" evidence="6">
    <location>
        <begin position="305"/>
        <end position="323"/>
    </location>
</feature>
<evidence type="ECO:0008006" key="9">
    <source>
        <dbReference type="Google" id="ProtNLM"/>
    </source>
</evidence>
<dbReference type="OrthoDB" id="6415790at2759"/>
<proteinExistence type="predicted"/>
<dbReference type="InterPro" id="IPR024371">
    <property type="entry name" value="AcetylCoA_trans_1-like"/>
</dbReference>